<feature type="region of interest" description="Disordered" evidence="1">
    <location>
        <begin position="1"/>
        <end position="21"/>
    </location>
</feature>
<keyword evidence="3" id="KW-1185">Reference proteome</keyword>
<gene>
    <name evidence="2" type="ORF">FDO65_16665</name>
</gene>
<comment type="caution">
    <text evidence="2">The sequence shown here is derived from an EMBL/GenBank/DDBJ whole genome shotgun (WGS) entry which is preliminary data.</text>
</comment>
<evidence type="ECO:0000313" key="2">
    <source>
        <dbReference type="EMBL" id="TKV57770.1"/>
    </source>
</evidence>
<reference evidence="2 3" key="1">
    <citation type="submission" date="2019-05" db="EMBL/GenBank/DDBJ databases">
        <title>Nakamurella sp. N5BH11, whole genome shotgun sequence.</title>
        <authorList>
            <person name="Tuo L."/>
        </authorList>
    </citation>
    <scope>NUCLEOTIDE SEQUENCE [LARGE SCALE GENOMIC DNA]</scope>
    <source>
        <strain evidence="2 3">N5BH11</strain>
    </source>
</reference>
<dbReference type="OrthoDB" id="4933449at2"/>
<evidence type="ECO:0000313" key="3">
    <source>
        <dbReference type="Proteomes" id="UP000306985"/>
    </source>
</evidence>
<protein>
    <submittedName>
        <fullName evidence="2">DUF2877 domain-containing protein</fullName>
    </submittedName>
</protein>
<dbReference type="AlphaFoldDB" id="A0A4U6QCL6"/>
<evidence type="ECO:0000256" key="1">
    <source>
        <dbReference type="SAM" id="MobiDB-lite"/>
    </source>
</evidence>
<accession>A0A4U6QCL6</accession>
<dbReference type="Proteomes" id="UP000306985">
    <property type="component" value="Unassembled WGS sequence"/>
</dbReference>
<dbReference type="Pfam" id="PF11392">
    <property type="entry name" value="AllH"/>
    <property type="match status" value="1"/>
</dbReference>
<proteinExistence type="predicted"/>
<dbReference type="EMBL" id="SZZH01000004">
    <property type="protein sequence ID" value="TKV57770.1"/>
    <property type="molecule type" value="Genomic_DNA"/>
</dbReference>
<sequence length="223" mass="22871">MMSVSAPPRVQSRLRSAPDGPVPIVHHGADALYVMVADRVVGVVGTEAVAVPCALRTRLPRLPRVAAAAVLGGVLHLDGVSLRVGRLLDVGVPPLRAARRTAGPPPGDVATMIGRGDGLTPYQDDVLCGWLAVHRAAGIATPEVDAAVRAHLHRTTLLSATLLDCALHGEAIPEFVAWLAALGTPDAVRRSVALTAVGHSSGRGLRQGALAALSQISPVEGAA</sequence>
<dbReference type="InterPro" id="IPR021530">
    <property type="entry name" value="AllH-like"/>
</dbReference>
<organism evidence="2 3">
    <name type="scientific">Nakamurella flava</name>
    <dbReference type="NCBI Taxonomy" id="2576308"/>
    <lineage>
        <taxon>Bacteria</taxon>
        <taxon>Bacillati</taxon>
        <taxon>Actinomycetota</taxon>
        <taxon>Actinomycetes</taxon>
        <taxon>Nakamurellales</taxon>
        <taxon>Nakamurellaceae</taxon>
        <taxon>Nakamurella</taxon>
    </lineage>
</organism>
<name>A0A4U6QCL6_9ACTN</name>